<name>A0ABQ7QR44_PLUXY</name>
<gene>
    <name evidence="3" type="ORF">JYU34_007738</name>
</gene>
<reference evidence="3 4" key="1">
    <citation type="submission" date="2021-06" db="EMBL/GenBank/DDBJ databases">
        <title>A haploid diamondback moth (Plutella xylostella L.) genome assembly resolves 31 chromosomes and identifies a diamide resistance mutation.</title>
        <authorList>
            <person name="Ward C.M."/>
            <person name="Perry K.D."/>
            <person name="Baker G."/>
            <person name="Powis K."/>
            <person name="Heckel D.G."/>
            <person name="Baxter S.W."/>
        </authorList>
    </citation>
    <scope>NUCLEOTIDE SEQUENCE [LARGE SCALE GENOMIC DNA]</scope>
    <source>
        <strain evidence="3 4">LV</strain>
        <tissue evidence="3">Single pupa</tissue>
    </source>
</reference>
<keyword evidence="2" id="KW-0732">Signal</keyword>
<evidence type="ECO:0000313" key="4">
    <source>
        <dbReference type="Proteomes" id="UP000823941"/>
    </source>
</evidence>
<keyword evidence="4" id="KW-1185">Reference proteome</keyword>
<evidence type="ECO:0000256" key="2">
    <source>
        <dbReference type="SAM" id="SignalP"/>
    </source>
</evidence>
<organism evidence="3 4">
    <name type="scientific">Plutella xylostella</name>
    <name type="common">Diamondback moth</name>
    <name type="synonym">Plutella maculipennis</name>
    <dbReference type="NCBI Taxonomy" id="51655"/>
    <lineage>
        <taxon>Eukaryota</taxon>
        <taxon>Metazoa</taxon>
        <taxon>Ecdysozoa</taxon>
        <taxon>Arthropoda</taxon>
        <taxon>Hexapoda</taxon>
        <taxon>Insecta</taxon>
        <taxon>Pterygota</taxon>
        <taxon>Neoptera</taxon>
        <taxon>Endopterygota</taxon>
        <taxon>Lepidoptera</taxon>
        <taxon>Glossata</taxon>
        <taxon>Ditrysia</taxon>
        <taxon>Yponomeutoidea</taxon>
        <taxon>Plutellidae</taxon>
        <taxon>Plutella</taxon>
    </lineage>
</organism>
<evidence type="ECO:0000256" key="1">
    <source>
        <dbReference type="SAM" id="MobiDB-lite"/>
    </source>
</evidence>
<dbReference type="EMBL" id="JAHIBW010000010">
    <property type="protein sequence ID" value="KAG7307533.1"/>
    <property type="molecule type" value="Genomic_DNA"/>
</dbReference>
<accession>A0ABQ7QR44</accession>
<evidence type="ECO:0000313" key="3">
    <source>
        <dbReference type="EMBL" id="KAG7307533.1"/>
    </source>
</evidence>
<protein>
    <submittedName>
        <fullName evidence="3">Uncharacterized protein</fullName>
    </submittedName>
</protein>
<sequence length="302" mass="34134">MRREIILFRAIFLFGFVQSLPIGHDFTPLPLSTSEPVTDKEAAWTPSCQDTDDTQCISSHEAGYRLPIQESDSSSSESVEHTDYFTYRDDGAPPLEEAVDIETLPDHQVQPPVVSYLPQPHLHAGYRKYRIMNPFVFPRVFNSFSRLRPISALPRVHATRILGLTPLDERLEQTRYDVTNAEPEALPSNPRQQRMSRLTEHVESRDGDYVDPYLAQLEADAVMPNILPTMSYVRDAGYPHYGSPYAVYPGRAGGCAQPILFSCSPQVTRGVLARHAAPQHSYRQPEPLAPRMHDDIDDSIQF</sequence>
<feature type="chain" id="PRO_5045670830" evidence="2">
    <location>
        <begin position="20"/>
        <end position="302"/>
    </location>
</feature>
<dbReference type="Proteomes" id="UP000823941">
    <property type="component" value="Chromosome 10"/>
</dbReference>
<proteinExistence type="predicted"/>
<feature type="signal peptide" evidence="2">
    <location>
        <begin position="1"/>
        <end position="19"/>
    </location>
</feature>
<comment type="caution">
    <text evidence="3">The sequence shown here is derived from an EMBL/GenBank/DDBJ whole genome shotgun (WGS) entry which is preliminary data.</text>
</comment>
<feature type="region of interest" description="Disordered" evidence="1">
    <location>
        <begin position="275"/>
        <end position="302"/>
    </location>
</feature>